<protein>
    <submittedName>
        <fullName evidence="1">Uncharacterized protein</fullName>
    </submittedName>
</protein>
<reference evidence="1" key="1">
    <citation type="submission" date="2021-05" db="EMBL/GenBank/DDBJ databases">
        <authorList>
            <person name="Alioto T."/>
            <person name="Alioto T."/>
            <person name="Gomez Garrido J."/>
        </authorList>
    </citation>
    <scope>NUCLEOTIDE SEQUENCE</scope>
</reference>
<dbReference type="AlphaFoldDB" id="A0A8D8YPH5"/>
<name>A0A8D8YPH5_9HEMI</name>
<proteinExistence type="predicted"/>
<sequence>MVALLFARELRDSSVNDSVIDIVNRGVGYGTPPSDTDQPSRATPDAPICECDRKAGFRNHTGDTTRALPRQLGRISYFHHDSPLPYIGNIWNRILQGVNVGIWSRDMPRRVRDSPVSKLQQKKN</sequence>
<organism evidence="1">
    <name type="scientific">Cacopsylla melanoneura</name>
    <dbReference type="NCBI Taxonomy" id="428564"/>
    <lineage>
        <taxon>Eukaryota</taxon>
        <taxon>Metazoa</taxon>
        <taxon>Ecdysozoa</taxon>
        <taxon>Arthropoda</taxon>
        <taxon>Hexapoda</taxon>
        <taxon>Insecta</taxon>
        <taxon>Pterygota</taxon>
        <taxon>Neoptera</taxon>
        <taxon>Paraneoptera</taxon>
        <taxon>Hemiptera</taxon>
        <taxon>Sternorrhyncha</taxon>
        <taxon>Psylloidea</taxon>
        <taxon>Psyllidae</taxon>
        <taxon>Psyllinae</taxon>
        <taxon>Cacopsylla</taxon>
    </lineage>
</organism>
<evidence type="ECO:0000313" key="1">
    <source>
        <dbReference type="EMBL" id="CAG6732438.1"/>
    </source>
</evidence>
<dbReference type="EMBL" id="HBUF01386850">
    <property type="protein sequence ID" value="CAG6732438.1"/>
    <property type="molecule type" value="Transcribed_RNA"/>
</dbReference>
<accession>A0A8D8YPH5</accession>